<accession>A0AB34JKC5</accession>
<keyword evidence="4" id="KW-0862">Zinc</keyword>
<evidence type="ECO:0008006" key="7">
    <source>
        <dbReference type="Google" id="ProtNLM"/>
    </source>
</evidence>
<sequence length="314" mass="34296">MAAIPQLTKDHGKLVITVALTGNLNTKERNPSLPCSPQEIADQVHSCAALGASVFHIHARDENNRPTMHVPVFREICRLVKERDPEVVIQISTGGRAGGGHNWRIDPLNLLPEMGSFTTGTVNLGSIVYENSPKLIEDLAQKYKETGIKPQIEVFDTSILSNARQLQKEGKLPRPLDFGFVMGAQGAQACDLRQLGYLVSLLEPGDTWNSIGIGKFSIPLATTAILWGGHVRVGLEDTNKMPDGTLATNEKMVEYVVNLAKTLGREIATPDEARDILGLPKEWKDRILPQLDDGSGFIKHLEEQKAKNAADGAK</sequence>
<keyword evidence="2" id="KW-0808">Transferase</keyword>
<organism evidence="5 6">
    <name type="scientific">Prymnesium parvum</name>
    <name type="common">Toxic golden alga</name>
    <dbReference type="NCBI Taxonomy" id="97485"/>
    <lineage>
        <taxon>Eukaryota</taxon>
        <taxon>Haptista</taxon>
        <taxon>Haptophyta</taxon>
        <taxon>Prymnesiophyceae</taxon>
        <taxon>Prymnesiales</taxon>
        <taxon>Prymnesiaceae</taxon>
        <taxon>Prymnesium</taxon>
    </lineage>
</organism>
<dbReference type="EMBL" id="JBGBPQ010000007">
    <property type="protein sequence ID" value="KAL1522108.1"/>
    <property type="molecule type" value="Genomic_DNA"/>
</dbReference>
<evidence type="ECO:0000256" key="2">
    <source>
        <dbReference type="ARBA" id="ARBA00022679"/>
    </source>
</evidence>
<proteinExistence type="predicted"/>
<evidence type="ECO:0000256" key="1">
    <source>
        <dbReference type="ARBA" id="ARBA00001947"/>
    </source>
</evidence>
<gene>
    <name evidence="5" type="ORF">AB1Y20_021751</name>
</gene>
<dbReference type="AlphaFoldDB" id="A0AB34JKC5"/>
<dbReference type="InterPro" id="IPR013785">
    <property type="entry name" value="Aldolase_TIM"/>
</dbReference>
<dbReference type="PANTHER" id="PTHR37418">
    <property type="entry name" value="3-KETO-5-AMINOHEXANOATE CLEAVAGE ENZYME-RELATED"/>
    <property type="match status" value="1"/>
</dbReference>
<evidence type="ECO:0000313" key="6">
    <source>
        <dbReference type="Proteomes" id="UP001515480"/>
    </source>
</evidence>
<evidence type="ECO:0000313" key="5">
    <source>
        <dbReference type="EMBL" id="KAL1522108.1"/>
    </source>
</evidence>
<keyword evidence="3" id="KW-0479">Metal-binding</keyword>
<reference evidence="5 6" key="1">
    <citation type="journal article" date="2024" name="Science">
        <title>Giant polyketide synthase enzymes in the biosynthesis of giant marine polyether toxins.</title>
        <authorList>
            <person name="Fallon T.R."/>
            <person name="Shende V.V."/>
            <person name="Wierzbicki I.H."/>
            <person name="Pendleton A.L."/>
            <person name="Watervoot N.F."/>
            <person name="Auber R.P."/>
            <person name="Gonzalez D.J."/>
            <person name="Wisecaver J.H."/>
            <person name="Moore B.S."/>
        </authorList>
    </citation>
    <scope>NUCLEOTIDE SEQUENCE [LARGE SCALE GENOMIC DNA]</scope>
    <source>
        <strain evidence="5 6">12B1</strain>
    </source>
</reference>
<dbReference type="Gene3D" id="3.20.20.70">
    <property type="entry name" value="Aldolase class I"/>
    <property type="match status" value="1"/>
</dbReference>
<dbReference type="GO" id="GO:0046872">
    <property type="term" value="F:metal ion binding"/>
    <property type="evidence" value="ECO:0007669"/>
    <property type="project" value="UniProtKB-KW"/>
</dbReference>
<dbReference type="Pfam" id="PF05853">
    <property type="entry name" value="BKACE"/>
    <property type="match status" value="1"/>
</dbReference>
<protein>
    <recommendedName>
        <fullName evidence="7">3-keto-5-aminohexanoate cleavage enzyme</fullName>
    </recommendedName>
</protein>
<comment type="cofactor">
    <cofactor evidence="1">
        <name>Zn(2+)</name>
        <dbReference type="ChEBI" id="CHEBI:29105"/>
    </cofactor>
</comment>
<dbReference type="GO" id="GO:0043720">
    <property type="term" value="F:3-keto-5-aminohexanoate cleavage activity"/>
    <property type="evidence" value="ECO:0007669"/>
    <property type="project" value="InterPro"/>
</dbReference>
<comment type="caution">
    <text evidence="5">The sequence shown here is derived from an EMBL/GenBank/DDBJ whole genome shotgun (WGS) entry which is preliminary data.</text>
</comment>
<evidence type="ECO:0000256" key="4">
    <source>
        <dbReference type="ARBA" id="ARBA00022833"/>
    </source>
</evidence>
<dbReference type="InterPro" id="IPR008567">
    <property type="entry name" value="BKACE"/>
</dbReference>
<keyword evidence="6" id="KW-1185">Reference proteome</keyword>
<dbReference type="PANTHER" id="PTHR37418:SF2">
    <property type="entry name" value="3-KETO-5-AMINOHEXANOATE CLEAVAGE ENZYME"/>
    <property type="match status" value="1"/>
</dbReference>
<dbReference type="Proteomes" id="UP001515480">
    <property type="component" value="Unassembled WGS sequence"/>
</dbReference>
<name>A0AB34JKC5_PRYPA</name>
<evidence type="ECO:0000256" key="3">
    <source>
        <dbReference type="ARBA" id="ARBA00022723"/>
    </source>
</evidence>